<dbReference type="InterPro" id="IPR011048">
    <property type="entry name" value="Haem_d1_sf"/>
</dbReference>
<dbReference type="PANTHER" id="PTHR30344:SF1">
    <property type="entry name" value="6-PHOSPHOGLUCONOLACTONASE"/>
    <property type="match status" value="1"/>
</dbReference>
<sequence>MRGSGFGRRGFLGALGISGIAIAIGMSASPVARAIAGARAYVGCFTTGGQGRGIMVTTVDPGSGRLTMDSTIETTDPTSLAMSPDGRFLYAVNESDGAGTATAIDLTTQPPTVLNTVAVEGNRPIDLCVTPDGRWLLTANYESGSVTVLAIAADGSIGDVTDVAQHSGSGPNERQKGPHARQVHVDPSGNWILATDLGADSVFVYQLADGKLSQQSQATLRPGSGPNQLCFHPDGRSAYLVSELAVAVTVCDWNADRGELRPGFTIGTADPTGLFGNYAAAPVVSPDGRYLYVANCGHDNIAAFAVSGATLTLLGRTLSGARRLYGLTISPDGRRLYAAHRGTNTVTWLDLDPSTGLPGPASKALDAPSATTVLFG</sequence>
<evidence type="ECO:0000313" key="4">
    <source>
        <dbReference type="Proteomes" id="UP000503540"/>
    </source>
</evidence>
<dbReference type="KEGG" id="nah:F5544_24495"/>
<dbReference type="InterPro" id="IPR050282">
    <property type="entry name" value="Cycloisomerase_2"/>
</dbReference>
<evidence type="ECO:0000256" key="2">
    <source>
        <dbReference type="SAM" id="MobiDB-lite"/>
    </source>
</evidence>
<dbReference type="GO" id="GO:0005829">
    <property type="term" value="C:cytosol"/>
    <property type="evidence" value="ECO:0007669"/>
    <property type="project" value="TreeGrafter"/>
</dbReference>
<dbReference type="RefSeq" id="WP_167475388.1">
    <property type="nucleotide sequence ID" value="NZ_CP046172.1"/>
</dbReference>
<reference evidence="3 4" key="1">
    <citation type="journal article" date="2019" name="ACS Chem. Biol.">
        <title>Identification and Mobilization of a Cryptic Antibiotic Biosynthesis Gene Locus from a Human-Pathogenic Nocardia Isolate.</title>
        <authorList>
            <person name="Herisse M."/>
            <person name="Ishida K."/>
            <person name="Porter J.L."/>
            <person name="Howden B."/>
            <person name="Hertweck C."/>
            <person name="Stinear T.P."/>
            <person name="Pidot S.J."/>
        </authorList>
    </citation>
    <scope>NUCLEOTIDE SEQUENCE [LARGE SCALE GENOMIC DNA]</scope>
    <source>
        <strain evidence="3 4">AUSMDU00012717</strain>
    </source>
</reference>
<proteinExistence type="inferred from homology"/>
<dbReference type="GO" id="GO:0017057">
    <property type="term" value="F:6-phosphogluconolactonase activity"/>
    <property type="evidence" value="ECO:0007669"/>
    <property type="project" value="TreeGrafter"/>
</dbReference>
<gene>
    <name evidence="3" type="ORF">F5544_24495</name>
</gene>
<dbReference type="InterPro" id="IPR015943">
    <property type="entry name" value="WD40/YVTN_repeat-like_dom_sf"/>
</dbReference>
<dbReference type="Proteomes" id="UP000503540">
    <property type="component" value="Chromosome"/>
</dbReference>
<protein>
    <submittedName>
        <fullName evidence="3">Beta-propeller fold lactonase family protein</fullName>
    </submittedName>
</protein>
<feature type="region of interest" description="Disordered" evidence="2">
    <location>
        <begin position="163"/>
        <end position="183"/>
    </location>
</feature>
<comment type="similarity">
    <text evidence="1">Belongs to the cycloisomerase 2 family.</text>
</comment>
<dbReference type="InterPro" id="IPR019405">
    <property type="entry name" value="Lactonase_7-beta_prop"/>
</dbReference>
<evidence type="ECO:0000313" key="3">
    <source>
        <dbReference type="EMBL" id="QIS12754.1"/>
    </source>
</evidence>
<dbReference type="Gene3D" id="2.130.10.10">
    <property type="entry name" value="YVTN repeat-like/Quinoprotein amine dehydrogenase"/>
    <property type="match status" value="1"/>
</dbReference>
<dbReference type="InterPro" id="IPR006311">
    <property type="entry name" value="TAT_signal"/>
</dbReference>
<dbReference type="Pfam" id="PF10282">
    <property type="entry name" value="Lactonase"/>
    <property type="match status" value="1"/>
</dbReference>
<name>A0A6G9YHU5_9NOCA</name>
<dbReference type="PANTHER" id="PTHR30344">
    <property type="entry name" value="6-PHOSPHOGLUCONOLACTONASE-RELATED"/>
    <property type="match status" value="1"/>
</dbReference>
<dbReference type="AlphaFoldDB" id="A0A6G9YHU5"/>
<dbReference type="PROSITE" id="PS51318">
    <property type="entry name" value="TAT"/>
    <property type="match status" value="1"/>
</dbReference>
<dbReference type="SUPFAM" id="SSF51004">
    <property type="entry name" value="C-terminal (heme d1) domain of cytochrome cd1-nitrite reductase"/>
    <property type="match status" value="1"/>
</dbReference>
<dbReference type="EMBL" id="CP046172">
    <property type="protein sequence ID" value="QIS12754.1"/>
    <property type="molecule type" value="Genomic_DNA"/>
</dbReference>
<organism evidence="3 4">
    <name type="scientific">Nocardia arthritidis</name>
    <dbReference type="NCBI Taxonomy" id="228602"/>
    <lineage>
        <taxon>Bacteria</taxon>
        <taxon>Bacillati</taxon>
        <taxon>Actinomycetota</taxon>
        <taxon>Actinomycetes</taxon>
        <taxon>Mycobacteriales</taxon>
        <taxon>Nocardiaceae</taxon>
        <taxon>Nocardia</taxon>
    </lineage>
</organism>
<keyword evidence="4" id="KW-1185">Reference proteome</keyword>
<accession>A0A6G9YHU5</accession>
<evidence type="ECO:0000256" key="1">
    <source>
        <dbReference type="ARBA" id="ARBA00005564"/>
    </source>
</evidence>